<keyword evidence="4 9" id="KW-0560">Oxidoreductase</keyword>
<dbReference type="InterPro" id="IPR001189">
    <property type="entry name" value="Mn/Fe_SOD"/>
</dbReference>
<dbReference type="Gene3D" id="1.10.287.990">
    <property type="entry name" value="Fe,Mn superoxide dismutase (SOD) domain"/>
    <property type="match status" value="1"/>
</dbReference>
<proteinExistence type="inferred from homology"/>
<dbReference type="GO" id="GO:0004784">
    <property type="term" value="F:superoxide dismutase activity"/>
    <property type="evidence" value="ECO:0007669"/>
    <property type="project" value="UniProtKB-EC"/>
</dbReference>
<evidence type="ECO:0000256" key="6">
    <source>
        <dbReference type="SAM" id="MobiDB-lite"/>
    </source>
</evidence>
<dbReference type="InterPro" id="IPR019831">
    <property type="entry name" value="Mn/Fe_SOD_N"/>
</dbReference>
<dbReference type="RefSeq" id="WP_184663420.1">
    <property type="nucleotide sequence ID" value="NZ_JACHHB010000004.1"/>
</dbReference>
<dbReference type="PROSITE" id="PS00088">
    <property type="entry name" value="SOD_MN"/>
    <property type="match status" value="1"/>
</dbReference>
<reference evidence="9 10" key="1">
    <citation type="submission" date="2020-08" db="EMBL/GenBank/DDBJ databases">
        <title>Genomic Encyclopedia of Type Strains, Phase IV (KMG-IV): sequencing the most valuable type-strain genomes for metagenomic binning, comparative biology and taxonomic classification.</title>
        <authorList>
            <person name="Goeker M."/>
        </authorList>
    </citation>
    <scope>NUCLEOTIDE SEQUENCE [LARGE SCALE GENOMIC DNA]</scope>
    <source>
        <strain evidence="9 10">DSM 24696</strain>
    </source>
</reference>
<dbReference type="InterPro" id="IPR036314">
    <property type="entry name" value="SOD_C_sf"/>
</dbReference>
<comment type="similarity">
    <text evidence="1">Belongs to the iron/manganese superoxide dismutase family.</text>
</comment>
<dbReference type="AlphaFoldDB" id="A0A840QNL0"/>
<name>A0A840QNL0_9BACI</name>
<keyword evidence="10" id="KW-1185">Reference proteome</keyword>
<dbReference type="PRINTS" id="PR01703">
    <property type="entry name" value="MNSODISMTASE"/>
</dbReference>
<evidence type="ECO:0000256" key="1">
    <source>
        <dbReference type="ARBA" id="ARBA00008714"/>
    </source>
</evidence>
<dbReference type="PANTHER" id="PTHR11404:SF6">
    <property type="entry name" value="SUPEROXIDE DISMUTASE [MN], MITOCHONDRIAL"/>
    <property type="match status" value="1"/>
</dbReference>
<protein>
    <recommendedName>
        <fullName evidence="2">superoxide dismutase</fullName>
        <ecNumber evidence="2">1.15.1.1</ecNumber>
    </recommendedName>
</protein>
<dbReference type="InterPro" id="IPR019832">
    <property type="entry name" value="Mn/Fe_SOD_C"/>
</dbReference>
<dbReference type="Pfam" id="PF00081">
    <property type="entry name" value="Sod_Fe_N"/>
    <property type="match status" value="1"/>
</dbReference>
<comment type="caution">
    <text evidence="9">The sequence shown here is derived from an EMBL/GenBank/DDBJ whole genome shotgun (WGS) entry which is preliminary data.</text>
</comment>
<dbReference type="PANTHER" id="PTHR11404">
    <property type="entry name" value="SUPEROXIDE DISMUTASE 2"/>
    <property type="match status" value="1"/>
</dbReference>
<dbReference type="Gene3D" id="3.55.40.20">
    <property type="entry name" value="Iron/manganese superoxide dismutase, C-terminal domain"/>
    <property type="match status" value="1"/>
</dbReference>
<organism evidence="9 10">
    <name type="scientific">Texcoconibacillus texcoconensis</name>
    <dbReference type="NCBI Taxonomy" id="1095777"/>
    <lineage>
        <taxon>Bacteria</taxon>
        <taxon>Bacillati</taxon>
        <taxon>Bacillota</taxon>
        <taxon>Bacilli</taxon>
        <taxon>Bacillales</taxon>
        <taxon>Bacillaceae</taxon>
        <taxon>Texcoconibacillus</taxon>
    </lineage>
</organism>
<dbReference type="Pfam" id="PF02777">
    <property type="entry name" value="Sod_Fe_C"/>
    <property type="match status" value="1"/>
</dbReference>
<dbReference type="SUPFAM" id="SSF46609">
    <property type="entry name" value="Fe,Mn superoxide dismutase (SOD), N-terminal domain"/>
    <property type="match status" value="1"/>
</dbReference>
<evidence type="ECO:0000256" key="5">
    <source>
        <dbReference type="SAM" id="Coils"/>
    </source>
</evidence>
<feature type="domain" description="Manganese/iron superoxide dismutase C-terminal" evidence="8">
    <location>
        <begin position="194"/>
        <end position="296"/>
    </location>
</feature>
<dbReference type="EMBL" id="JACHHB010000004">
    <property type="protein sequence ID" value="MBB5172965.1"/>
    <property type="molecule type" value="Genomic_DNA"/>
</dbReference>
<evidence type="ECO:0000313" key="10">
    <source>
        <dbReference type="Proteomes" id="UP000551878"/>
    </source>
</evidence>
<dbReference type="InterPro" id="IPR050265">
    <property type="entry name" value="Fe/Mn_Superoxide_Dismutase"/>
</dbReference>
<dbReference type="InterPro" id="IPR036324">
    <property type="entry name" value="Mn/Fe_SOD_N_sf"/>
</dbReference>
<gene>
    <name evidence="9" type="ORF">HNQ41_001128</name>
</gene>
<evidence type="ECO:0000256" key="2">
    <source>
        <dbReference type="ARBA" id="ARBA00012682"/>
    </source>
</evidence>
<evidence type="ECO:0000256" key="3">
    <source>
        <dbReference type="ARBA" id="ARBA00022723"/>
    </source>
</evidence>
<dbReference type="SUPFAM" id="SSF54719">
    <property type="entry name" value="Fe,Mn superoxide dismutase (SOD), C-terminal domain"/>
    <property type="match status" value="1"/>
</dbReference>
<dbReference type="InterPro" id="IPR019833">
    <property type="entry name" value="Mn/Fe_SOD_BS"/>
</dbReference>
<evidence type="ECO:0000259" key="8">
    <source>
        <dbReference type="Pfam" id="PF02777"/>
    </source>
</evidence>
<dbReference type="FunFam" id="1.10.287.990:FF:000001">
    <property type="entry name" value="Superoxide dismutase"/>
    <property type="match status" value="1"/>
</dbReference>
<accession>A0A840QNL0</accession>
<feature type="region of interest" description="Disordered" evidence="6">
    <location>
        <begin position="82"/>
        <end position="101"/>
    </location>
</feature>
<feature type="domain" description="Manganese/iron superoxide dismutase N-terminal" evidence="7">
    <location>
        <begin position="106"/>
        <end position="186"/>
    </location>
</feature>
<keyword evidence="3" id="KW-0479">Metal-binding</keyword>
<sequence>MDNQELTQYASNLKGWLKQCRDIIVAHRWEEGDRDYHRSCRKIIDEIDEIDLSLSELDSENVSEEQISLIQEKATSLYERMQQQTGNEVEGEEERAEGTERVKVGQHKLPPLDYDYDALEPYINKRIMELHHQKHHQSYVDGLNKAEKKLAEARRKKDDSLIKHWERELAFHGAGHYLHSIFWKVMNPEGGGNPQGSLAQQIDDDFGNYRSFRWQFTEAAKQVEGVGWAILVWAPRSRRLEILTAEKHQNLSQWDVIPLLPIDVWEHAYYLQYENNRERYIDCWWNVVHWPAVQERFDVAKNVKWEPF</sequence>
<keyword evidence="5" id="KW-0175">Coiled coil</keyword>
<dbReference type="GO" id="GO:0046872">
    <property type="term" value="F:metal ion binding"/>
    <property type="evidence" value="ECO:0007669"/>
    <property type="project" value="UniProtKB-KW"/>
</dbReference>
<feature type="coiled-coil region" evidence="5">
    <location>
        <begin position="136"/>
        <end position="163"/>
    </location>
</feature>
<evidence type="ECO:0000256" key="4">
    <source>
        <dbReference type="ARBA" id="ARBA00023002"/>
    </source>
</evidence>
<evidence type="ECO:0000313" key="9">
    <source>
        <dbReference type="EMBL" id="MBB5172965.1"/>
    </source>
</evidence>
<dbReference type="FunFam" id="3.55.40.20:FF:000004">
    <property type="entry name" value="Superoxide dismutase [Fe]"/>
    <property type="match status" value="1"/>
</dbReference>
<dbReference type="EC" id="1.15.1.1" evidence="2"/>
<dbReference type="Proteomes" id="UP000551878">
    <property type="component" value="Unassembled WGS sequence"/>
</dbReference>
<evidence type="ECO:0000259" key="7">
    <source>
        <dbReference type="Pfam" id="PF00081"/>
    </source>
</evidence>